<protein>
    <recommendedName>
        <fullName evidence="4">Cobyric acid synthase</fullName>
    </recommendedName>
</protein>
<comment type="similarity">
    <text evidence="4">Belongs to the CobB/CobQ family. CobQ subfamily.</text>
</comment>
<dbReference type="HAMAP" id="MF_00028">
    <property type="entry name" value="CobQ"/>
    <property type="match status" value="1"/>
</dbReference>
<evidence type="ECO:0000256" key="1">
    <source>
        <dbReference type="ARBA" id="ARBA00004953"/>
    </source>
</evidence>
<evidence type="ECO:0000256" key="2">
    <source>
        <dbReference type="ARBA" id="ARBA00022573"/>
    </source>
</evidence>
<dbReference type="UniPathway" id="UPA00148"/>
<accession>Q73K93</accession>
<comment type="pathway">
    <text evidence="1 4">Cofactor biosynthesis; adenosylcobalamin biosynthesis.</text>
</comment>
<dbReference type="NCBIfam" id="TIGR00313">
    <property type="entry name" value="cobQ"/>
    <property type="match status" value="1"/>
</dbReference>
<dbReference type="EMBL" id="AE017226">
    <property type="protein sequence ID" value="AAS12845.1"/>
    <property type="molecule type" value="Genomic_DNA"/>
</dbReference>
<dbReference type="HOGENOM" id="CLU_019250_0_0_12"/>
<evidence type="ECO:0000313" key="7">
    <source>
        <dbReference type="Proteomes" id="UP000008212"/>
    </source>
</evidence>
<dbReference type="InterPro" id="IPR047045">
    <property type="entry name" value="CobQ_N"/>
</dbReference>
<gene>
    <name evidence="4" type="primary">cobQ</name>
    <name evidence="6" type="ordered locus">TDE_2326</name>
</gene>
<keyword evidence="2 4" id="KW-0169">Cobalamin biosynthesis</keyword>
<evidence type="ECO:0000259" key="5">
    <source>
        <dbReference type="Pfam" id="PF01656"/>
    </source>
</evidence>
<dbReference type="PATRIC" id="fig|243275.7.peg.2195"/>
<comment type="caution">
    <text evidence="4">Lacks conserved residue(s) required for the propagation of feature annotation.</text>
</comment>
<dbReference type="NCBIfam" id="NF001989">
    <property type="entry name" value="PRK00784.1"/>
    <property type="match status" value="1"/>
</dbReference>
<dbReference type="CDD" id="cd05389">
    <property type="entry name" value="CobQ_N"/>
    <property type="match status" value="1"/>
</dbReference>
<dbReference type="KEGG" id="tde:TDE_2326"/>
<dbReference type="eggNOG" id="COG1492">
    <property type="taxonomic scope" value="Bacteria"/>
</dbReference>
<comment type="function">
    <text evidence="4">Catalyzes amidations at positions B, D, E, and G on adenosylcobyrinic A,C-diamide. NH(2) groups are provided by glutamine, and one molecule of ATP is hydrogenolyzed for each amidation.</text>
</comment>
<proteinExistence type="inferred from homology"/>
<keyword evidence="3 4" id="KW-0315">Glutamine amidotransferase</keyword>
<dbReference type="InterPro" id="IPR002586">
    <property type="entry name" value="CobQ/CobB/MinD/ParA_Nub-bd_dom"/>
</dbReference>
<evidence type="ECO:0000256" key="3">
    <source>
        <dbReference type="ARBA" id="ARBA00022962"/>
    </source>
</evidence>
<dbReference type="OrthoDB" id="9808302at2"/>
<dbReference type="Proteomes" id="UP000008212">
    <property type="component" value="Chromosome"/>
</dbReference>
<dbReference type="InterPro" id="IPR004459">
    <property type="entry name" value="CobQ_synth"/>
</dbReference>
<dbReference type="Pfam" id="PF01656">
    <property type="entry name" value="CbiA"/>
    <property type="match status" value="1"/>
</dbReference>
<feature type="domain" description="CobQ/CobB/MinD/ParA nucleotide binding" evidence="5">
    <location>
        <begin position="9"/>
        <end position="231"/>
    </location>
</feature>
<name>Q73K93_TREDE</name>
<dbReference type="Gene3D" id="3.40.50.300">
    <property type="entry name" value="P-loop containing nucleotide triphosphate hydrolases"/>
    <property type="match status" value="1"/>
</dbReference>
<organism evidence="6 7">
    <name type="scientific">Treponema denticola (strain ATCC 35405 / DSM 14222 / CIP 103919 / JCM 8153 / KCTC 15104)</name>
    <dbReference type="NCBI Taxonomy" id="243275"/>
    <lineage>
        <taxon>Bacteria</taxon>
        <taxon>Pseudomonadati</taxon>
        <taxon>Spirochaetota</taxon>
        <taxon>Spirochaetia</taxon>
        <taxon>Spirochaetales</taxon>
        <taxon>Treponemataceae</taxon>
        <taxon>Treponema</taxon>
    </lineage>
</organism>
<dbReference type="GO" id="GO:0003824">
    <property type="term" value="F:catalytic activity"/>
    <property type="evidence" value="ECO:0007669"/>
    <property type="project" value="InterPro"/>
</dbReference>
<dbReference type="PANTHER" id="PTHR21343:SF1">
    <property type="entry name" value="COBYRIC ACID SYNTHASE"/>
    <property type="match status" value="1"/>
</dbReference>
<dbReference type="SUPFAM" id="SSF52540">
    <property type="entry name" value="P-loop containing nucleoside triphosphate hydrolases"/>
    <property type="match status" value="1"/>
</dbReference>
<keyword evidence="7" id="KW-1185">Reference proteome</keyword>
<dbReference type="PANTHER" id="PTHR21343">
    <property type="entry name" value="DETHIOBIOTIN SYNTHETASE"/>
    <property type="match status" value="1"/>
</dbReference>
<reference evidence="6 7" key="1">
    <citation type="journal article" date="2004" name="Proc. Natl. Acad. Sci. U.S.A.">
        <title>Comparison of the genome of the oral pathogen Treponema denticola with other spirochete genomes.</title>
        <authorList>
            <person name="Seshadri R."/>
            <person name="Myers G.S."/>
            <person name="Tettelin H."/>
            <person name="Eisen J.A."/>
            <person name="Heidelberg J.F."/>
            <person name="Dodson R.J."/>
            <person name="Davidsen T.M."/>
            <person name="DeBoy R.T."/>
            <person name="Fouts D.E."/>
            <person name="Haft D.H."/>
            <person name="Selengut J."/>
            <person name="Ren Q."/>
            <person name="Brinkac L.M."/>
            <person name="Madupu R."/>
            <person name="Kolonay J."/>
            <person name="Durkin S.A."/>
            <person name="Daugherty S.C."/>
            <person name="Shetty J."/>
            <person name="Shvartsbeyn A."/>
            <person name="Gebregeorgis E."/>
            <person name="Geer K."/>
            <person name="Tsegaye G."/>
            <person name="Malek J."/>
            <person name="Ayodeji B."/>
            <person name="Shatsman S."/>
            <person name="McLeod M.P."/>
            <person name="Smajs D."/>
            <person name="Howell J.K."/>
            <person name="Pal S."/>
            <person name="Amin A."/>
            <person name="Vashisth P."/>
            <person name="McNeill T.Z."/>
            <person name="Xiang Q."/>
            <person name="Sodergren E."/>
            <person name="Baca E."/>
            <person name="Weinstock G.M."/>
            <person name="Norris S.J."/>
            <person name="Fraser C.M."/>
            <person name="Paulsen I.T."/>
        </authorList>
    </citation>
    <scope>NUCLEOTIDE SEQUENCE [LARGE SCALE GENOMIC DNA]</scope>
    <source>
        <strain evidence="7">ATCC 35405 / DSM 14222 / CIP 103919 / JCM 8153 / KCTC 15104</strain>
    </source>
</reference>
<dbReference type="AlphaFoldDB" id="Q73K93"/>
<dbReference type="InterPro" id="IPR027417">
    <property type="entry name" value="P-loop_NTPase"/>
</dbReference>
<evidence type="ECO:0000313" key="6">
    <source>
        <dbReference type="EMBL" id="AAS12845.1"/>
    </source>
</evidence>
<dbReference type="PaxDb" id="243275-TDE_2326"/>
<evidence type="ECO:0000256" key="4">
    <source>
        <dbReference type="HAMAP-Rule" id="MF_00028"/>
    </source>
</evidence>
<dbReference type="STRING" id="243275.TDE_2326"/>
<sequence>MCSKPMASIMIQGTTSSAGKSLFCTGLCRIFKKKGLKVVPFKSQNMSSIFFTTADGKKISSAQALQARAAGIEPRPEMNPILLIPKTDVGSKVIILGEEKKEMKAREYFEYKKTCKPMILKTFQKLEKENDIVVIEGAGSPAEINLNQNDIVNMGMAEMADAPVLLIADIDRGGVFAQLYGTVMLLPEKDRKRIKGMIINKFRGDKSLLDPGIKMIEDLVKIPVIATIPYMHLELADEDSLIDDDKRCNTQAQSDAELEKELDKLAALIEENSDMDFIFKTAFTKM</sequence>
<dbReference type="GO" id="GO:0015420">
    <property type="term" value="F:ABC-type vitamin B12 transporter activity"/>
    <property type="evidence" value="ECO:0007669"/>
    <property type="project" value="UniProtKB-UniRule"/>
</dbReference>
<dbReference type="GO" id="GO:0009236">
    <property type="term" value="P:cobalamin biosynthetic process"/>
    <property type="evidence" value="ECO:0007669"/>
    <property type="project" value="UniProtKB-UniRule"/>
</dbReference>